<gene>
    <name evidence="2" type="ORF">H8B04_13480</name>
</gene>
<dbReference type="Proteomes" id="UP000651271">
    <property type="component" value="Unassembled WGS sequence"/>
</dbReference>
<name>A0ABR7YH73_9SPHI</name>
<dbReference type="RefSeq" id="WP_190302683.1">
    <property type="nucleotide sequence ID" value="NZ_JACOIJ010000031.1"/>
</dbReference>
<keyword evidence="1" id="KW-0175">Coiled coil</keyword>
<keyword evidence="3" id="KW-1185">Reference proteome</keyword>
<evidence type="ECO:0000256" key="1">
    <source>
        <dbReference type="SAM" id="Coils"/>
    </source>
</evidence>
<evidence type="ECO:0000313" key="3">
    <source>
        <dbReference type="Proteomes" id="UP000651271"/>
    </source>
</evidence>
<organism evidence="2 3">
    <name type="scientific">Sphingobacterium litopenaei</name>
    <dbReference type="NCBI Taxonomy" id="2763500"/>
    <lineage>
        <taxon>Bacteria</taxon>
        <taxon>Pseudomonadati</taxon>
        <taxon>Bacteroidota</taxon>
        <taxon>Sphingobacteriia</taxon>
        <taxon>Sphingobacteriales</taxon>
        <taxon>Sphingobacteriaceae</taxon>
        <taxon>Sphingobacterium</taxon>
    </lineage>
</organism>
<sequence>MQKEEKELISFLTLLRRYEEVLHQQISNQYCDWNKLAEIKRTLLERLDSPSVEEVINYLFFNSSHEKIFGLTRNFDAVYNGLAGLVNTRNFEIEANSSIEAFRREYEIFELEVKEYTKKFTEVRKEKEALERSLDSCFYGGDDSRRRRTELEIDRIEPIFQSKLQDYEAKILELQQFFENDFQLTKSILEEVTNVLKVSIKPLFDIYRENFQNDEYYEYFPMSLVGAVYEALIENKVIEVDAQTFHTVINLNKENNLKISPDFILYFLVDSFSKRLDDSARNKWLEKIHNMQKIKLSSYKAHYRQIQSSRKWKKLYKRLEDLFNHSNI</sequence>
<proteinExistence type="predicted"/>
<feature type="coiled-coil region" evidence="1">
    <location>
        <begin position="99"/>
        <end position="133"/>
    </location>
</feature>
<reference evidence="2 3" key="1">
    <citation type="submission" date="2020-08" db="EMBL/GenBank/DDBJ databases">
        <title>Sphingobacterium sp. DN04309 isolated from aquaculture water.</title>
        <authorList>
            <person name="Zhang M."/>
        </authorList>
    </citation>
    <scope>NUCLEOTIDE SEQUENCE [LARGE SCALE GENOMIC DNA]</scope>
    <source>
        <strain evidence="2 3">DN04309</strain>
    </source>
</reference>
<comment type="caution">
    <text evidence="2">The sequence shown here is derived from an EMBL/GenBank/DDBJ whole genome shotgun (WGS) entry which is preliminary data.</text>
</comment>
<evidence type="ECO:0000313" key="2">
    <source>
        <dbReference type="EMBL" id="MBD1430558.1"/>
    </source>
</evidence>
<dbReference type="EMBL" id="JACOIJ010000031">
    <property type="protein sequence ID" value="MBD1430558.1"/>
    <property type="molecule type" value="Genomic_DNA"/>
</dbReference>
<protein>
    <submittedName>
        <fullName evidence="2">Uncharacterized protein</fullName>
    </submittedName>
</protein>
<accession>A0ABR7YH73</accession>